<dbReference type="InterPro" id="IPR022266">
    <property type="entry name" value="DtrJ-like"/>
</dbReference>
<keyword evidence="1" id="KW-0472">Membrane</keyword>
<dbReference type="EMBL" id="LT841305">
    <property type="protein sequence ID" value="SMH64770.1"/>
    <property type="molecule type" value="Genomic_DNA"/>
</dbReference>
<feature type="transmembrane region" description="Helical" evidence="1">
    <location>
        <begin position="14"/>
        <end position="35"/>
    </location>
</feature>
<reference evidence="2" key="2">
    <citation type="submission" date="2014-07" db="EMBL/GenBank/DDBJ databases">
        <title>Initial genome analysis of the psychrotolerant acidophile Acidithiobacillus ferrivorans CF27: insights into iron and sulfur oxidation pathways and into biofilm formation.</title>
        <authorList>
            <person name="Talla E."/>
            <person name="Hedrich S."/>
            <person name="Mangenot S."/>
            <person name="Ji B."/>
            <person name="Johnson D.B."/>
            <person name="Barbe V."/>
            <person name="Bonnefoy V."/>
        </authorList>
    </citation>
    <scope>NUCLEOTIDE SEQUENCE [LARGE SCALE GENOMIC DNA]</scope>
    <source>
        <strain evidence="2">CF27</strain>
    </source>
</reference>
<reference evidence="2" key="1">
    <citation type="submission" date="2014-03" db="EMBL/GenBank/DDBJ databases">
        <authorList>
            <person name="Genoscope - CEA"/>
        </authorList>
    </citation>
    <scope>NUCLEOTIDE SEQUENCE [LARGE SCALE GENOMIC DNA]</scope>
    <source>
        <strain evidence="2">CF27</strain>
    </source>
</reference>
<reference evidence="3 4" key="3">
    <citation type="submission" date="2017-03" db="EMBL/GenBank/DDBJ databases">
        <authorList>
            <person name="Regsiter A."/>
            <person name="William W."/>
        </authorList>
    </citation>
    <scope>NUCLEOTIDE SEQUENCE [LARGE SCALE GENOMIC DNA]</scope>
    <source>
        <strain evidence="3">PRJEB5721</strain>
    </source>
</reference>
<dbReference type="EMBL" id="CCCS020000078">
    <property type="protein sequence ID" value="CDQ12102.1"/>
    <property type="molecule type" value="Genomic_DNA"/>
</dbReference>
<proteinExistence type="predicted"/>
<feature type="transmembrane region" description="Helical" evidence="1">
    <location>
        <begin position="106"/>
        <end position="124"/>
    </location>
</feature>
<evidence type="ECO:0000313" key="2">
    <source>
        <dbReference type="EMBL" id="CDQ12102.1"/>
    </source>
</evidence>
<name>A0A060UU19_9PROT</name>
<dbReference type="RefSeq" id="WP_035195532.1">
    <property type="nucleotide sequence ID" value="NZ_CCCS020000078.1"/>
</dbReference>
<keyword evidence="1" id="KW-1133">Transmembrane helix</keyword>
<evidence type="ECO:0008006" key="5">
    <source>
        <dbReference type="Google" id="ProtNLM"/>
    </source>
</evidence>
<accession>A0A060UU19</accession>
<keyword evidence="1" id="KW-0812">Transmembrane</keyword>
<sequence>MADFISEERVVAKFMFGLILLEFVAVMVMGSGIPLRGFQHLQAVMVTQELGATTQTAIHNITGEIFQHAIINTDLYSASVPAPPPTRNVGDLTVYSKIMWLLRNRVLAVWGLLWIAIYRILIWAVWMPALIPMVLAAGVDGLMTRKISQWRFQFQSPQRLFFGNRSTKILIAALWILFFVPFPFPPLLIPVWALLMAMSIRVWLAWLPKRL</sequence>
<evidence type="ECO:0000313" key="4">
    <source>
        <dbReference type="Proteomes" id="UP000193925"/>
    </source>
</evidence>
<feature type="transmembrane region" description="Helical" evidence="1">
    <location>
        <begin position="160"/>
        <end position="181"/>
    </location>
</feature>
<gene>
    <name evidence="3" type="ORF">AFERRI_10804</name>
    <name evidence="2" type="ORF">AFERRI_80051</name>
</gene>
<dbReference type="Pfam" id="PF14348">
    <property type="entry name" value="DtrJ-like"/>
    <property type="match status" value="1"/>
</dbReference>
<protein>
    <recommendedName>
        <fullName evidence="5">DUF4400 domain-containing protein</fullName>
    </recommendedName>
</protein>
<keyword evidence="4" id="KW-1185">Reference proteome</keyword>
<dbReference type="AlphaFoldDB" id="A0A060UU19"/>
<organism evidence="2">
    <name type="scientific">Acidithiobacillus ferrivorans</name>
    <dbReference type="NCBI Taxonomy" id="160808"/>
    <lineage>
        <taxon>Bacteria</taxon>
        <taxon>Pseudomonadati</taxon>
        <taxon>Pseudomonadota</taxon>
        <taxon>Acidithiobacillia</taxon>
        <taxon>Acidithiobacillales</taxon>
        <taxon>Acidithiobacillaceae</taxon>
        <taxon>Acidithiobacillus</taxon>
    </lineage>
</organism>
<evidence type="ECO:0000313" key="3">
    <source>
        <dbReference type="EMBL" id="SMH64770.1"/>
    </source>
</evidence>
<dbReference type="Proteomes" id="UP000193925">
    <property type="component" value="Chromosome AFERRI"/>
</dbReference>
<evidence type="ECO:0000256" key="1">
    <source>
        <dbReference type="SAM" id="Phobius"/>
    </source>
</evidence>